<reference evidence="1 2" key="2">
    <citation type="journal article" date="2012" name="Stand. Genomic Sci.">
        <title>Complete Genome Sequence of Clostridium clariflavum DSM 19732.</title>
        <authorList>
            <person name="Izquierdo J.A."/>
            <person name="Goodwin L."/>
            <person name="Davenport K.W."/>
            <person name="Teshima H."/>
            <person name="Bruce D."/>
            <person name="Detter C."/>
            <person name="Tapia R."/>
            <person name="Han S."/>
            <person name="Land M."/>
            <person name="Hauser L."/>
            <person name="Jeffries C.D."/>
            <person name="Han J."/>
            <person name="Pitluck S."/>
            <person name="Nolan M."/>
            <person name="Chen A."/>
            <person name="Huntemann M."/>
            <person name="Mavromatis K."/>
            <person name="Mikhailova N."/>
            <person name="Liolios K."/>
            <person name="Woyke T."/>
            <person name="Lynd L.R."/>
        </authorList>
    </citation>
    <scope>NUCLEOTIDE SEQUENCE [LARGE SCALE GENOMIC DNA]</scope>
    <source>
        <strain evidence="2">DSM 19732 / NBRC 101661 / EBR45</strain>
    </source>
</reference>
<dbReference type="AlphaFoldDB" id="G8M0I2"/>
<dbReference type="Proteomes" id="UP000005435">
    <property type="component" value="Chromosome"/>
</dbReference>
<gene>
    <name evidence="1" type="ordered locus">Clocl_1376</name>
</gene>
<evidence type="ECO:0000313" key="2">
    <source>
        <dbReference type="Proteomes" id="UP000005435"/>
    </source>
</evidence>
<dbReference type="EMBL" id="CP003065">
    <property type="protein sequence ID" value="AEV68027.1"/>
    <property type="molecule type" value="Genomic_DNA"/>
</dbReference>
<dbReference type="KEGG" id="ccl:Clocl_1376"/>
<protein>
    <submittedName>
        <fullName evidence="1">Uncharacterized protein</fullName>
    </submittedName>
</protein>
<sequence length="97" mass="11378">MQSKDFIETINFDEVFDFSIIIGNDKYVTTLCYGSNGYGDTLGWYFDAEDFDQKTFPFYEWAERNYNAKIRSFGGGSPDIYMNYKENPEKEGLKKKL</sequence>
<reference evidence="2" key="1">
    <citation type="submission" date="2011-12" db="EMBL/GenBank/DDBJ databases">
        <title>Complete sequence of Clostridium clariflavum DSM 19732.</title>
        <authorList>
            <consortium name="US DOE Joint Genome Institute"/>
            <person name="Lucas S."/>
            <person name="Han J."/>
            <person name="Lapidus A."/>
            <person name="Cheng J.-F."/>
            <person name="Goodwin L."/>
            <person name="Pitluck S."/>
            <person name="Peters L."/>
            <person name="Teshima H."/>
            <person name="Detter J.C."/>
            <person name="Han C."/>
            <person name="Tapia R."/>
            <person name="Land M."/>
            <person name="Hauser L."/>
            <person name="Kyrpides N."/>
            <person name="Ivanova N."/>
            <person name="Pagani I."/>
            <person name="Kitzmiller T."/>
            <person name="Lynd L."/>
            <person name="Izquierdo J."/>
            <person name="Woyke T."/>
        </authorList>
    </citation>
    <scope>NUCLEOTIDE SEQUENCE [LARGE SCALE GENOMIC DNA]</scope>
    <source>
        <strain evidence="2">DSM 19732 / NBRC 101661 / EBR45</strain>
    </source>
</reference>
<dbReference type="HOGENOM" id="CLU_2341788_0_0_9"/>
<keyword evidence="2" id="KW-1185">Reference proteome</keyword>
<dbReference type="STRING" id="720554.Clocl_1376"/>
<name>G8M0I2_ACECE</name>
<accession>G8M0I2</accession>
<evidence type="ECO:0000313" key="1">
    <source>
        <dbReference type="EMBL" id="AEV68027.1"/>
    </source>
</evidence>
<dbReference type="OrthoDB" id="2102839at2"/>
<proteinExistence type="predicted"/>
<organism evidence="1 2">
    <name type="scientific">Acetivibrio clariflavus (strain DSM 19732 / NBRC 101661 / EBR45)</name>
    <name type="common">Clostridium clariflavum</name>
    <dbReference type="NCBI Taxonomy" id="720554"/>
    <lineage>
        <taxon>Bacteria</taxon>
        <taxon>Bacillati</taxon>
        <taxon>Bacillota</taxon>
        <taxon>Clostridia</taxon>
        <taxon>Eubacteriales</taxon>
        <taxon>Oscillospiraceae</taxon>
        <taxon>Acetivibrio</taxon>
    </lineage>
</organism>